<dbReference type="EMBL" id="JACRVF010000001">
    <property type="protein sequence ID" value="MBC5991614.1"/>
    <property type="molecule type" value="Genomic_DNA"/>
</dbReference>
<proteinExistence type="inferred from homology"/>
<sequence length="205" mass="22732">MITIIDYGIGNLGSLNNMLKKASVASVITSEPEVIEGAEKLILPGVGSFDHGMHHLLNSGLLPILEKRVLQDKVPILGVCLGAQLMTRGSEEGELPGLGWIEGNTVKFDKARLPQSLKIPHMGWGDTKFLKEHKLFADIPEQPRFYYVHSYHFALESASDKLAEAKYGYDFPVAFARDNIAGVQFHPEKSHKFGLKLLYNFATLL</sequence>
<dbReference type="RefSeq" id="WP_187065613.1">
    <property type="nucleotide sequence ID" value="NZ_JACRVF010000001.1"/>
</dbReference>
<comment type="pathway">
    <text evidence="1 10">Amino-acid biosynthesis; L-histidine biosynthesis; L-histidine from 5-phospho-alpha-D-ribose 1-diphosphate: step 5/9.</text>
</comment>
<dbReference type="PANTHER" id="PTHR42701:SF1">
    <property type="entry name" value="IMIDAZOLE GLYCEROL PHOSPHATE SYNTHASE SUBUNIT HISH"/>
    <property type="match status" value="1"/>
</dbReference>
<keyword evidence="7 10" id="KW-0456">Lyase</keyword>
<feature type="active site" evidence="10 11">
    <location>
        <position position="186"/>
    </location>
</feature>
<evidence type="ECO:0000256" key="7">
    <source>
        <dbReference type="ARBA" id="ARBA00023239"/>
    </source>
</evidence>
<feature type="active site" description="Nucleophile" evidence="10 11">
    <location>
        <position position="80"/>
    </location>
</feature>
<comment type="caution">
    <text evidence="13">The sequence shown here is derived from an EMBL/GenBank/DDBJ whole genome shotgun (WGS) entry which is preliminary data.</text>
</comment>
<evidence type="ECO:0000256" key="4">
    <source>
        <dbReference type="ARBA" id="ARBA00022801"/>
    </source>
</evidence>
<evidence type="ECO:0000313" key="14">
    <source>
        <dbReference type="Proteomes" id="UP000603640"/>
    </source>
</evidence>
<keyword evidence="3 10" id="KW-0028">Amino-acid biosynthesis</keyword>
<accession>A0A923SHD0</accession>
<dbReference type="EC" id="4.3.2.10" evidence="10"/>
<evidence type="ECO:0000256" key="3">
    <source>
        <dbReference type="ARBA" id="ARBA00022605"/>
    </source>
</evidence>
<dbReference type="GO" id="GO:0000107">
    <property type="term" value="F:imidazoleglycerol-phosphate synthase activity"/>
    <property type="evidence" value="ECO:0007669"/>
    <property type="project" value="UniProtKB-UniRule"/>
</dbReference>
<dbReference type="Gene3D" id="3.40.50.880">
    <property type="match status" value="1"/>
</dbReference>
<keyword evidence="6 10" id="KW-0368">Histidine biosynthesis</keyword>
<reference evidence="13" key="1">
    <citation type="submission" date="2020-08" db="EMBL/GenBank/DDBJ databases">
        <title>Pontibacter sp. SD6 16S ribosomal RNA gene Genome sequencing and assembly.</title>
        <authorList>
            <person name="Kang M."/>
        </authorList>
    </citation>
    <scope>NUCLEOTIDE SEQUENCE</scope>
    <source>
        <strain evidence="13">SD6</strain>
    </source>
</reference>
<keyword evidence="10" id="KW-0963">Cytoplasm</keyword>
<keyword evidence="14" id="KW-1185">Reference proteome</keyword>
<evidence type="ECO:0000256" key="10">
    <source>
        <dbReference type="HAMAP-Rule" id="MF_00278"/>
    </source>
</evidence>
<feature type="active site" evidence="10 11">
    <location>
        <position position="188"/>
    </location>
</feature>
<dbReference type="InterPro" id="IPR010139">
    <property type="entry name" value="Imidazole-glycPsynth_HisH"/>
</dbReference>
<evidence type="ECO:0000256" key="5">
    <source>
        <dbReference type="ARBA" id="ARBA00022962"/>
    </source>
</evidence>
<protein>
    <recommendedName>
        <fullName evidence="10">Imidazole glycerol phosphate synthase subunit HisH</fullName>
        <ecNumber evidence="10">4.3.2.10</ecNumber>
    </recommendedName>
    <alternativeName>
        <fullName evidence="10">IGP synthase glutaminase subunit</fullName>
        <ecNumber evidence="10">3.5.1.2</ecNumber>
    </alternativeName>
    <alternativeName>
        <fullName evidence="10">IGP synthase subunit HisH</fullName>
    </alternativeName>
    <alternativeName>
        <fullName evidence="10">ImGP synthase subunit HisH</fullName>
        <shortName evidence="10">IGPS subunit HisH</shortName>
    </alternativeName>
</protein>
<dbReference type="GO" id="GO:0005737">
    <property type="term" value="C:cytoplasm"/>
    <property type="evidence" value="ECO:0007669"/>
    <property type="project" value="UniProtKB-SubCell"/>
</dbReference>
<comment type="function">
    <text evidence="10">IGPS catalyzes the conversion of PRFAR and glutamine to IGP, AICAR and glutamate. The HisH subunit catalyzes the hydrolysis of glutamine to glutamate and ammonia as part of the synthesis of IGP and AICAR. The resulting ammonia molecule is channeled to the active site of HisF.</text>
</comment>
<name>A0A923SHD0_9BACT</name>
<dbReference type="PIRSF" id="PIRSF000495">
    <property type="entry name" value="Amidotransf_hisH"/>
    <property type="match status" value="1"/>
</dbReference>
<dbReference type="EC" id="3.5.1.2" evidence="10"/>
<dbReference type="AlphaFoldDB" id="A0A923SHD0"/>
<dbReference type="InterPro" id="IPR029062">
    <property type="entry name" value="Class_I_gatase-like"/>
</dbReference>
<comment type="subunit">
    <text evidence="2 10">Heterodimer of HisH and HisF.</text>
</comment>
<dbReference type="Pfam" id="PF00117">
    <property type="entry name" value="GATase"/>
    <property type="match status" value="1"/>
</dbReference>
<keyword evidence="5 10" id="KW-0315">Glutamine amidotransferase</keyword>
<evidence type="ECO:0000256" key="8">
    <source>
        <dbReference type="ARBA" id="ARBA00047838"/>
    </source>
</evidence>
<dbReference type="Proteomes" id="UP000603640">
    <property type="component" value="Unassembled WGS sequence"/>
</dbReference>
<dbReference type="PANTHER" id="PTHR42701">
    <property type="entry name" value="IMIDAZOLE GLYCEROL PHOSPHATE SYNTHASE SUBUNIT HISH"/>
    <property type="match status" value="1"/>
</dbReference>
<dbReference type="PROSITE" id="PS51273">
    <property type="entry name" value="GATASE_TYPE_1"/>
    <property type="match status" value="1"/>
</dbReference>
<comment type="catalytic activity">
    <reaction evidence="9 10">
        <text>L-glutamine + H2O = L-glutamate + NH4(+)</text>
        <dbReference type="Rhea" id="RHEA:15889"/>
        <dbReference type="ChEBI" id="CHEBI:15377"/>
        <dbReference type="ChEBI" id="CHEBI:28938"/>
        <dbReference type="ChEBI" id="CHEBI:29985"/>
        <dbReference type="ChEBI" id="CHEBI:58359"/>
        <dbReference type="EC" id="3.5.1.2"/>
    </reaction>
</comment>
<comment type="subcellular location">
    <subcellularLocation>
        <location evidence="10">Cytoplasm</location>
    </subcellularLocation>
</comment>
<evidence type="ECO:0000256" key="11">
    <source>
        <dbReference type="PIRSR" id="PIRSR000495-1"/>
    </source>
</evidence>
<dbReference type="SUPFAM" id="SSF52317">
    <property type="entry name" value="Class I glutamine amidotransferase-like"/>
    <property type="match status" value="1"/>
</dbReference>
<gene>
    <name evidence="10 13" type="primary">hisH</name>
    <name evidence="13" type="ORF">H8S84_02050</name>
</gene>
<evidence type="ECO:0000259" key="12">
    <source>
        <dbReference type="Pfam" id="PF00117"/>
    </source>
</evidence>
<dbReference type="NCBIfam" id="TIGR01855">
    <property type="entry name" value="IMP_synth_hisH"/>
    <property type="match status" value="1"/>
</dbReference>
<dbReference type="GO" id="GO:0000105">
    <property type="term" value="P:L-histidine biosynthetic process"/>
    <property type="evidence" value="ECO:0007669"/>
    <property type="project" value="UniProtKB-UniRule"/>
</dbReference>
<evidence type="ECO:0000256" key="2">
    <source>
        <dbReference type="ARBA" id="ARBA00011152"/>
    </source>
</evidence>
<feature type="domain" description="Glutamine amidotransferase" evidence="12">
    <location>
        <begin position="4"/>
        <end position="201"/>
    </location>
</feature>
<evidence type="ECO:0000256" key="1">
    <source>
        <dbReference type="ARBA" id="ARBA00005091"/>
    </source>
</evidence>
<evidence type="ECO:0000256" key="9">
    <source>
        <dbReference type="ARBA" id="ARBA00049534"/>
    </source>
</evidence>
<dbReference type="GO" id="GO:0016829">
    <property type="term" value="F:lyase activity"/>
    <property type="evidence" value="ECO:0007669"/>
    <property type="project" value="UniProtKB-KW"/>
</dbReference>
<organism evidence="13 14">
    <name type="scientific">Pontibacter cellulosilyticus</name>
    <dbReference type="NCBI Taxonomy" id="1720253"/>
    <lineage>
        <taxon>Bacteria</taxon>
        <taxon>Pseudomonadati</taxon>
        <taxon>Bacteroidota</taxon>
        <taxon>Cytophagia</taxon>
        <taxon>Cytophagales</taxon>
        <taxon>Hymenobacteraceae</taxon>
        <taxon>Pontibacter</taxon>
    </lineage>
</organism>
<evidence type="ECO:0000256" key="6">
    <source>
        <dbReference type="ARBA" id="ARBA00023102"/>
    </source>
</evidence>
<dbReference type="InterPro" id="IPR017926">
    <property type="entry name" value="GATASE"/>
</dbReference>
<dbReference type="HAMAP" id="MF_00278">
    <property type="entry name" value="HisH"/>
    <property type="match status" value="1"/>
</dbReference>
<evidence type="ECO:0000313" key="13">
    <source>
        <dbReference type="EMBL" id="MBC5991614.1"/>
    </source>
</evidence>
<keyword evidence="4 10" id="KW-0378">Hydrolase</keyword>
<dbReference type="GO" id="GO:0004359">
    <property type="term" value="F:glutaminase activity"/>
    <property type="evidence" value="ECO:0007669"/>
    <property type="project" value="UniProtKB-EC"/>
</dbReference>
<comment type="catalytic activity">
    <reaction evidence="8 10">
        <text>5-[(5-phospho-1-deoxy-D-ribulos-1-ylimino)methylamino]-1-(5-phospho-beta-D-ribosyl)imidazole-4-carboxamide + L-glutamine = D-erythro-1-(imidazol-4-yl)glycerol 3-phosphate + 5-amino-1-(5-phospho-beta-D-ribosyl)imidazole-4-carboxamide + L-glutamate + H(+)</text>
        <dbReference type="Rhea" id="RHEA:24793"/>
        <dbReference type="ChEBI" id="CHEBI:15378"/>
        <dbReference type="ChEBI" id="CHEBI:29985"/>
        <dbReference type="ChEBI" id="CHEBI:58278"/>
        <dbReference type="ChEBI" id="CHEBI:58359"/>
        <dbReference type="ChEBI" id="CHEBI:58475"/>
        <dbReference type="ChEBI" id="CHEBI:58525"/>
        <dbReference type="EC" id="4.3.2.10"/>
    </reaction>
</comment>
<dbReference type="CDD" id="cd01748">
    <property type="entry name" value="GATase1_IGP_Synthase"/>
    <property type="match status" value="1"/>
</dbReference>